<evidence type="ECO:0000313" key="2">
    <source>
        <dbReference type="EMBL" id="CAE8620553.1"/>
    </source>
</evidence>
<protein>
    <submittedName>
        <fullName evidence="2">Uncharacterized protein</fullName>
    </submittedName>
</protein>
<keyword evidence="3" id="KW-1185">Reference proteome</keyword>
<gene>
    <name evidence="2" type="ORF">PGLA1383_LOCUS38109</name>
</gene>
<evidence type="ECO:0000256" key="1">
    <source>
        <dbReference type="SAM" id="MobiDB-lite"/>
    </source>
</evidence>
<organism evidence="2 3">
    <name type="scientific">Polarella glacialis</name>
    <name type="common">Dinoflagellate</name>
    <dbReference type="NCBI Taxonomy" id="89957"/>
    <lineage>
        <taxon>Eukaryota</taxon>
        <taxon>Sar</taxon>
        <taxon>Alveolata</taxon>
        <taxon>Dinophyceae</taxon>
        <taxon>Suessiales</taxon>
        <taxon>Suessiaceae</taxon>
        <taxon>Polarella</taxon>
    </lineage>
</organism>
<comment type="caution">
    <text evidence="2">The sequence shown here is derived from an EMBL/GenBank/DDBJ whole genome shotgun (WGS) entry which is preliminary data.</text>
</comment>
<sequence>MSAFVILSTGSGANLPDQTETCRDSFDEAGLLQVHANLSDKTFDSMGDKKADSMGDKKADAMGDKEADAMGDEEADAMGDEEADAMDDEMSDAIFFPCDRRRR</sequence>
<proteinExistence type="predicted"/>
<feature type="region of interest" description="Disordered" evidence="1">
    <location>
        <begin position="42"/>
        <end position="79"/>
    </location>
</feature>
<accession>A0A813G2N4</accession>
<reference evidence="2" key="1">
    <citation type="submission" date="2021-02" db="EMBL/GenBank/DDBJ databases">
        <authorList>
            <person name="Dougan E. K."/>
            <person name="Rhodes N."/>
            <person name="Thang M."/>
            <person name="Chan C."/>
        </authorList>
    </citation>
    <scope>NUCLEOTIDE SEQUENCE</scope>
</reference>
<feature type="compositionally biased region" description="Basic and acidic residues" evidence="1">
    <location>
        <begin position="42"/>
        <end position="68"/>
    </location>
</feature>
<dbReference type="AlphaFoldDB" id="A0A813G2N4"/>
<dbReference type="EMBL" id="CAJNNV010027510">
    <property type="protein sequence ID" value="CAE8620553.1"/>
    <property type="molecule type" value="Genomic_DNA"/>
</dbReference>
<dbReference type="Proteomes" id="UP000654075">
    <property type="component" value="Unassembled WGS sequence"/>
</dbReference>
<feature type="compositionally biased region" description="Acidic residues" evidence="1">
    <location>
        <begin position="69"/>
        <end position="79"/>
    </location>
</feature>
<evidence type="ECO:0000313" key="3">
    <source>
        <dbReference type="Proteomes" id="UP000654075"/>
    </source>
</evidence>
<name>A0A813G2N4_POLGL</name>